<dbReference type="RefSeq" id="WP_137396062.1">
    <property type="nucleotide sequence ID" value="NZ_CP124734.1"/>
</dbReference>
<protein>
    <recommendedName>
        <fullName evidence="11">3-oxo-tetronate kinase</fullName>
        <ecNumber evidence="10">2.7.1.217</ecNumber>
    </recommendedName>
    <alternativeName>
        <fullName evidence="12">3-dehydrotetronate 4-kinase</fullName>
    </alternativeName>
</protein>
<organism evidence="15 16">
    <name type="scientific">Agrobacterium larrymoorei</name>
    <dbReference type="NCBI Taxonomy" id="160699"/>
    <lineage>
        <taxon>Bacteria</taxon>
        <taxon>Pseudomonadati</taxon>
        <taxon>Pseudomonadota</taxon>
        <taxon>Alphaproteobacteria</taxon>
        <taxon>Hyphomicrobiales</taxon>
        <taxon>Rhizobiaceae</taxon>
        <taxon>Rhizobium/Agrobacterium group</taxon>
        <taxon>Agrobacterium</taxon>
    </lineage>
</organism>
<evidence type="ECO:0000259" key="14">
    <source>
        <dbReference type="Pfam" id="PF17042"/>
    </source>
</evidence>
<dbReference type="EC" id="2.7.1.217" evidence="10"/>
<comment type="catalytic activity">
    <reaction evidence="7">
        <text>3-dehydro-L-erythronate + ATP = 3-dehydro-4-O-phospho-L-erythronate + ADP + H(+)</text>
        <dbReference type="Rhea" id="RHEA:52552"/>
        <dbReference type="ChEBI" id="CHEBI:15378"/>
        <dbReference type="ChEBI" id="CHEBI:30616"/>
        <dbReference type="ChEBI" id="CHEBI:136592"/>
        <dbReference type="ChEBI" id="CHEBI:136670"/>
        <dbReference type="ChEBI" id="CHEBI:456216"/>
        <dbReference type="EC" id="2.7.1.217"/>
    </reaction>
</comment>
<evidence type="ECO:0000256" key="8">
    <source>
        <dbReference type="ARBA" id="ARBA00036346"/>
    </source>
</evidence>
<dbReference type="InterPro" id="IPR031475">
    <property type="entry name" value="NBD_C"/>
</dbReference>
<comment type="function">
    <text evidence="9">Catalyzes the ATP-dependent phosphorylation of 3-oxo-tetronate to 3-oxo-tetronate 4-phosphate.</text>
</comment>
<evidence type="ECO:0000256" key="3">
    <source>
        <dbReference type="ARBA" id="ARBA00022741"/>
    </source>
</evidence>
<dbReference type="GO" id="GO:0016301">
    <property type="term" value="F:kinase activity"/>
    <property type="evidence" value="ECO:0007669"/>
    <property type="project" value="UniProtKB-KW"/>
</dbReference>
<evidence type="ECO:0000256" key="4">
    <source>
        <dbReference type="ARBA" id="ARBA00022777"/>
    </source>
</evidence>
<evidence type="ECO:0000256" key="2">
    <source>
        <dbReference type="ARBA" id="ARBA00022679"/>
    </source>
</evidence>
<evidence type="ECO:0000256" key="9">
    <source>
        <dbReference type="ARBA" id="ARBA00037335"/>
    </source>
</evidence>
<dbReference type="Gene3D" id="3.40.980.20">
    <property type="entry name" value="Four-carbon acid sugar kinase, nucleotide binding domain"/>
    <property type="match status" value="1"/>
</dbReference>
<evidence type="ECO:0000256" key="12">
    <source>
        <dbReference type="ARBA" id="ARBA00041377"/>
    </source>
</evidence>
<dbReference type="NCBIfam" id="NF043035">
    <property type="entry name" value="OxoTetrKin"/>
    <property type="match status" value="1"/>
</dbReference>
<dbReference type="InterPro" id="IPR010737">
    <property type="entry name" value="4-carb_acid_sugar_kinase_N"/>
</dbReference>
<evidence type="ECO:0000256" key="5">
    <source>
        <dbReference type="ARBA" id="ARBA00022840"/>
    </source>
</evidence>
<dbReference type="InterPro" id="IPR037051">
    <property type="entry name" value="4-carb_acid_sugar_kinase_N_sf"/>
</dbReference>
<name>A0AAF0HDU3_9HYPH</name>
<evidence type="ECO:0000313" key="16">
    <source>
        <dbReference type="Proteomes" id="UP000298664"/>
    </source>
</evidence>
<dbReference type="SUPFAM" id="SSF142764">
    <property type="entry name" value="YgbK-like"/>
    <property type="match status" value="1"/>
</dbReference>
<keyword evidence="2 15" id="KW-0808">Transferase</keyword>
<dbReference type="EMBL" id="CP124734">
    <property type="protein sequence ID" value="WHA42609.1"/>
    <property type="molecule type" value="Genomic_DNA"/>
</dbReference>
<sequence length="437" mass="46816">MRGSKLMFGGIADDLTGGLELASTLVSCGVPTDFRVGIPEEDIDPHFAATVVALKSRVIEPFLAEQLVGQSAQWMKRQNTRQVFFKYCATFDSTPRGNIGGCADVLMNTLNADRLIFCPGNPDGGRTVFNGHMFVGTKLLSNSPKRYDPLTPMTNSDLVEVLAPQTRYNVGFLRRSELAGPLDHVQTIIDHSVAAGVPYLIADTIDEQDLKRVAELTVDWPLMSGNSTVASYYPALWSKDISSTWGSPRRLGSIRGPGAVLAGSCAEQTLRQLDFFRASGGKVLCLDLTKGDHWRSLVEQAVNWAEHEMGEHDIAISTSASPEQVAIMHDRIGRDGAAEMAEKILATTSIELMKRGVKRLLVAGGETSGAVVGALGIKHMLVGPHSSGGAPNAEADVSVAVGVSKIENKIGICLKSGKLGAPDIFADRLSAMIEGRD</sequence>
<comment type="similarity">
    <text evidence="1">Belongs to the four-carbon acid sugar kinase family.</text>
</comment>
<evidence type="ECO:0000313" key="15">
    <source>
        <dbReference type="EMBL" id="WHA42609.1"/>
    </source>
</evidence>
<dbReference type="Pfam" id="PF07005">
    <property type="entry name" value="SBD_N"/>
    <property type="match status" value="1"/>
</dbReference>
<keyword evidence="4 15" id="KW-0418">Kinase</keyword>
<feature type="domain" description="Four-carbon acid sugar kinase nucleotide binding" evidence="14">
    <location>
        <begin position="259"/>
        <end position="425"/>
    </location>
</feature>
<proteinExistence type="inferred from homology"/>
<evidence type="ECO:0000259" key="13">
    <source>
        <dbReference type="Pfam" id="PF07005"/>
    </source>
</evidence>
<dbReference type="InterPro" id="IPR042213">
    <property type="entry name" value="NBD_C_sf"/>
</dbReference>
<dbReference type="Gene3D" id="3.40.50.10840">
    <property type="entry name" value="Putative sugar-binding, N-terminal domain"/>
    <property type="match status" value="1"/>
</dbReference>
<dbReference type="Proteomes" id="UP000298664">
    <property type="component" value="Chromosome Linear"/>
</dbReference>
<reference evidence="15" key="1">
    <citation type="submission" date="2023-05" db="EMBL/GenBank/DDBJ databases">
        <title>Complete genome sequence of Agrobacterium larrymoorei CFBP5477.</title>
        <authorList>
            <person name="Yen H.-C."/>
            <person name="Chou L."/>
            <person name="Lin Y.-C."/>
            <person name="Lai E.-M."/>
            <person name="Kuo C.-H."/>
        </authorList>
    </citation>
    <scope>NUCLEOTIDE SEQUENCE</scope>
    <source>
        <strain evidence="15">CFBP5477</strain>
    </source>
</reference>
<gene>
    <name evidence="15" type="ORF">CFBP5477_015105</name>
</gene>
<evidence type="ECO:0000256" key="7">
    <source>
        <dbReference type="ARBA" id="ARBA00035898"/>
    </source>
</evidence>
<keyword evidence="5" id="KW-0067">ATP-binding</keyword>
<evidence type="ECO:0000256" key="1">
    <source>
        <dbReference type="ARBA" id="ARBA00005715"/>
    </source>
</evidence>
<keyword evidence="3" id="KW-0547">Nucleotide-binding</keyword>
<comment type="catalytic activity">
    <reaction evidence="8">
        <text>3-dehydro-D-erythronate + ATP = 3-dehydro-4-O-phospho-D-erythronate + ADP + H(+)</text>
        <dbReference type="Rhea" id="RHEA:52556"/>
        <dbReference type="ChEBI" id="CHEBI:15378"/>
        <dbReference type="ChEBI" id="CHEBI:30616"/>
        <dbReference type="ChEBI" id="CHEBI:57958"/>
        <dbReference type="ChEBI" id="CHEBI:136593"/>
        <dbReference type="ChEBI" id="CHEBI:456216"/>
        <dbReference type="EC" id="2.7.1.217"/>
    </reaction>
</comment>
<dbReference type="Pfam" id="PF17042">
    <property type="entry name" value="NBD_C"/>
    <property type="match status" value="1"/>
</dbReference>
<feature type="domain" description="Four-carbon acid sugar kinase N-terminal" evidence="13">
    <location>
        <begin position="10"/>
        <end position="231"/>
    </location>
</feature>
<dbReference type="AlphaFoldDB" id="A0AAF0HDU3"/>
<evidence type="ECO:0000256" key="11">
    <source>
        <dbReference type="ARBA" id="ARBA00039461"/>
    </source>
</evidence>
<dbReference type="InterPro" id="IPR050007">
    <property type="entry name" value="OtnK"/>
</dbReference>
<dbReference type="GO" id="GO:0005524">
    <property type="term" value="F:ATP binding"/>
    <property type="evidence" value="ECO:0007669"/>
    <property type="project" value="UniProtKB-KW"/>
</dbReference>
<evidence type="ECO:0000256" key="10">
    <source>
        <dbReference type="ARBA" id="ARBA00039095"/>
    </source>
</evidence>
<accession>A0AAF0HDU3</accession>
<evidence type="ECO:0000256" key="6">
    <source>
        <dbReference type="ARBA" id="ARBA00023277"/>
    </source>
</evidence>
<keyword evidence="6" id="KW-0119">Carbohydrate metabolism</keyword>